<accession>A0A2T2NU81</accession>
<sequence length="99" mass="10718">MRAVGSRRRYSSPDRRRVSRLHTARRRCCSSICCIFSSSSSSSSSSCCCCSMYAHPACAAGRALGEAAWQTEGIRGLGGGLLEIKGLLRVWSSGRDRRG</sequence>
<protein>
    <submittedName>
        <fullName evidence="1">Uncharacterized protein</fullName>
    </submittedName>
</protein>
<gene>
    <name evidence="1" type="ORF">BS50DRAFT_328383</name>
</gene>
<evidence type="ECO:0000313" key="1">
    <source>
        <dbReference type="EMBL" id="PSN68929.1"/>
    </source>
</evidence>
<name>A0A2T2NU81_CORCC</name>
<dbReference type="Proteomes" id="UP000240883">
    <property type="component" value="Unassembled WGS sequence"/>
</dbReference>
<reference evidence="1 2" key="1">
    <citation type="journal article" date="2018" name="Front. Microbiol.">
        <title>Genome-Wide Analysis of Corynespora cassiicola Leaf Fall Disease Putative Effectors.</title>
        <authorList>
            <person name="Lopez D."/>
            <person name="Ribeiro S."/>
            <person name="Label P."/>
            <person name="Fumanal B."/>
            <person name="Venisse J.S."/>
            <person name="Kohler A."/>
            <person name="de Oliveira R.R."/>
            <person name="Labutti K."/>
            <person name="Lipzen A."/>
            <person name="Lail K."/>
            <person name="Bauer D."/>
            <person name="Ohm R.A."/>
            <person name="Barry K.W."/>
            <person name="Spatafora J."/>
            <person name="Grigoriev I.V."/>
            <person name="Martin F.M."/>
            <person name="Pujade-Renaud V."/>
        </authorList>
    </citation>
    <scope>NUCLEOTIDE SEQUENCE [LARGE SCALE GENOMIC DNA]</scope>
    <source>
        <strain evidence="1 2">Philippines</strain>
    </source>
</reference>
<keyword evidence="2" id="KW-1185">Reference proteome</keyword>
<dbReference type="EMBL" id="KZ678133">
    <property type="protein sequence ID" value="PSN68929.1"/>
    <property type="molecule type" value="Genomic_DNA"/>
</dbReference>
<organism evidence="1 2">
    <name type="scientific">Corynespora cassiicola Philippines</name>
    <dbReference type="NCBI Taxonomy" id="1448308"/>
    <lineage>
        <taxon>Eukaryota</taxon>
        <taxon>Fungi</taxon>
        <taxon>Dikarya</taxon>
        <taxon>Ascomycota</taxon>
        <taxon>Pezizomycotina</taxon>
        <taxon>Dothideomycetes</taxon>
        <taxon>Pleosporomycetidae</taxon>
        <taxon>Pleosporales</taxon>
        <taxon>Corynesporascaceae</taxon>
        <taxon>Corynespora</taxon>
    </lineage>
</organism>
<dbReference type="AlphaFoldDB" id="A0A2T2NU81"/>
<evidence type="ECO:0000313" key="2">
    <source>
        <dbReference type="Proteomes" id="UP000240883"/>
    </source>
</evidence>
<proteinExistence type="predicted"/>